<protein>
    <submittedName>
        <fullName evidence="5">3-oxoacyl-[acyl-carrier-protein] synthase-3</fullName>
    </submittedName>
</protein>
<evidence type="ECO:0000313" key="6">
    <source>
        <dbReference type="Proteomes" id="UP000276055"/>
    </source>
</evidence>
<dbReference type="Gene3D" id="3.40.47.10">
    <property type="match status" value="2"/>
</dbReference>
<dbReference type="InterPro" id="IPR016039">
    <property type="entry name" value="Thiolase-like"/>
</dbReference>
<dbReference type="NCBIfam" id="NF006720">
    <property type="entry name" value="PRK09258.1"/>
    <property type="match status" value="1"/>
</dbReference>
<dbReference type="PANTHER" id="PTHR34069:SF3">
    <property type="entry name" value="ACYL-COA:ACYL-COA ALKYLTRANSFERASE"/>
    <property type="match status" value="1"/>
</dbReference>
<reference evidence="5 6" key="1">
    <citation type="submission" date="2018-10" db="EMBL/GenBank/DDBJ databases">
        <title>Genomic Encyclopedia of Type Strains, Phase IV (KMG-IV): sequencing the most valuable type-strain genomes for metagenomic binning, comparative biology and taxonomic classification.</title>
        <authorList>
            <person name="Goeker M."/>
        </authorList>
    </citation>
    <scope>NUCLEOTIDE SEQUENCE [LARGE SCALE GENOMIC DNA]</scope>
    <source>
        <strain evidence="5 6">DSM 25586</strain>
    </source>
</reference>
<dbReference type="GO" id="GO:0044550">
    <property type="term" value="P:secondary metabolite biosynthetic process"/>
    <property type="evidence" value="ECO:0007669"/>
    <property type="project" value="TreeGrafter"/>
</dbReference>
<feature type="domain" description="Beta-ketoacyl-[acyl-carrier-protein] synthase III C-terminal" evidence="3">
    <location>
        <begin position="324"/>
        <end position="403"/>
    </location>
</feature>
<sequence>MFGDAPGTYNLLRSRGNFAQNPCEAAADAAAGMCRNRPAPGIVKLLGLCFKVQSTAGAQDRHEQGLDLVGNATFRHENTALLSVSSVEAPTIVSSTDFDRLLASTLRRLKFPPRLLERVAGITHRRWWAPGTSFDDAAIEAGAKALAESGINAADIGLLINTSVTRRNLEPSVAVKIHHGLNLPSSAMNFDLANACLGFVNGMTLAANMIDSGQIKYALIVNGEDAQATQEATLARLQRPETTREDFNREFATLTLGSGAAAAVLGPADQHPGAHRIVGGVMRAGTEHHELCVGGIDGMATDTKGLLDGGLQLVVDAWQEAQPEWDWTSMERYVTHQVSKAYTQAIIDAIDLDPDKVPITFPHWGNVGPASLPMTLAAEAETLEAGDRVLCMGVGSGLNTAMVEIVW</sequence>
<keyword evidence="2" id="KW-0012">Acyltransferase</keyword>
<evidence type="ECO:0000259" key="3">
    <source>
        <dbReference type="Pfam" id="PF08541"/>
    </source>
</evidence>
<dbReference type="GO" id="GO:0006633">
    <property type="term" value="P:fatty acid biosynthetic process"/>
    <property type="evidence" value="ECO:0007669"/>
    <property type="project" value="InterPro"/>
</dbReference>
<keyword evidence="1" id="KW-0808">Transferase</keyword>
<dbReference type="Pfam" id="PF08541">
    <property type="entry name" value="ACP_syn_III_C"/>
    <property type="match status" value="1"/>
</dbReference>
<evidence type="ECO:0000259" key="4">
    <source>
        <dbReference type="Pfam" id="PF08545"/>
    </source>
</evidence>
<evidence type="ECO:0000313" key="5">
    <source>
        <dbReference type="EMBL" id="RKR18705.1"/>
    </source>
</evidence>
<dbReference type="PANTHER" id="PTHR34069">
    <property type="entry name" value="3-OXOACYL-[ACYL-CARRIER-PROTEIN] SYNTHASE 3"/>
    <property type="match status" value="1"/>
</dbReference>
<dbReference type="CDD" id="cd00830">
    <property type="entry name" value="KAS_III"/>
    <property type="match status" value="1"/>
</dbReference>
<dbReference type="InterPro" id="IPR013747">
    <property type="entry name" value="ACP_syn_III_C"/>
</dbReference>
<dbReference type="AlphaFoldDB" id="A0A495EP18"/>
<name>A0A495EP18_9MICC</name>
<dbReference type="SUPFAM" id="SSF53901">
    <property type="entry name" value="Thiolase-like"/>
    <property type="match status" value="1"/>
</dbReference>
<dbReference type="Proteomes" id="UP000276055">
    <property type="component" value="Unassembled WGS sequence"/>
</dbReference>
<evidence type="ECO:0000256" key="2">
    <source>
        <dbReference type="ARBA" id="ARBA00023315"/>
    </source>
</evidence>
<gene>
    <name evidence="5" type="ORF">C8D78_2906</name>
</gene>
<comment type="caution">
    <text evidence="5">The sequence shown here is derived from an EMBL/GenBank/DDBJ whole genome shotgun (WGS) entry which is preliminary data.</text>
</comment>
<dbReference type="Pfam" id="PF08545">
    <property type="entry name" value="ACP_syn_III"/>
    <property type="match status" value="1"/>
</dbReference>
<evidence type="ECO:0000256" key="1">
    <source>
        <dbReference type="ARBA" id="ARBA00022679"/>
    </source>
</evidence>
<proteinExistence type="predicted"/>
<organism evidence="5 6">
    <name type="scientific">Arthrobacter oryzae</name>
    <dbReference type="NCBI Taxonomy" id="409290"/>
    <lineage>
        <taxon>Bacteria</taxon>
        <taxon>Bacillati</taxon>
        <taxon>Actinomycetota</taxon>
        <taxon>Actinomycetes</taxon>
        <taxon>Micrococcales</taxon>
        <taxon>Micrococcaceae</taxon>
        <taxon>Arthrobacter</taxon>
    </lineage>
</organism>
<dbReference type="EMBL" id="RBIR01000006">
    <property type="protein sequence ID" value="RKR18705.1"/>
    <property type="molecule type" value="Genomic_DNA"/>
</dbReference>
<feature type="domain" description="Beta-ketoacyl-[acyl-carrier-protein] synthase III N-terminal" evidence="4">
    <location>
        <begin position="190"/>
        <end position="270"/>
    </location>
</feature>
<accession>A0A495EP18</accession>
<dbReference type="InterPro" id="IPR013751">
    <property type="entry name" value="ACP_syn_III_N"/>
</dbReference>
<dbReference type="GO" id="GO:0004315">
    <property type="term" value="F:3-oxoacyl-[acyl-carrier-protein] synthase activity"/>
    <property type="evidence" value="ECO:0007669"/>
    <property type="project" value="InterPro"/>
</dbReference>